<name>A0A9N8ZBV2_9GLOM</name>
<evidence type="ECO:0000313" key="2">
    <source>
        <dbReference type="Proteomes" id="UP000789396"/>
    </source>
</evidence>
<organism evidence="1 2">
    <name type="scientific">Racocetra fulgida</name>
    <dbReference type="NCBI Taxonomy" id="60492"/>
    <lineage>
        <taxon>Eukaryota</taxon>
        <taxon>Fungi</taxon>
        <taxon>Fungi incertae sedis</taxon>
        <taxon>Mucoromycota</taxon>
        <taxon>Glomeromycotina</taxon>
        <taxon>Glomeromycetes</taxon>
        <taxon>Diversisporales</taxon>
        <taxon>Gigasporaceae</taxon>
        <taxon>Racocetra</taxon>
    </lineage>
</organism>
<evidence type="ECO:0000313" key="1">
    <source>
        <dbReference type="EMBL" id="CAG8487031.1"/>
    </source>
</evidence>
<dbReference type="Proteomes" id="UP000789396">
    <property type="component" value="Unassembled WGS sequence"/>
</dbReference>
<dbReference type="AlphaFoldDB" id="A0A9N8ZBV2"/>
<comment type="caution">
    <text evidence="1">The sequence shown here is derived from an EMBL/GenBank/DDBJ whole genome shotgun (WGS) entry which is preliminary data.</text>
</comment>
<reference evidence="1" key="1">
    <citation type="submission" date="2021-06" db="EMBL/GenBank/DDBJ databases">
        <authorList>
            <person name="Kallberg Y."/>
            <person name="Tangrot J."/>
            <person name="Rosling A."/>
        </authorList>
    </citation>
    <scope>NUCLEOTIDE SEQUENCE</scope>
    <source>
        <strain evidence="1">IN212</strain>
    </source>
</reference>
<sequence>MQYRKSLNDFPNMPTSTITIDLDNSLIAEELTYDQQSLTDFVNYTSFLDSQDS</sequence>
<dbReference type="EMBL" id="CAJVPZ010001219">
    <property type="protein sequence ID" value="CAG8487031.1"/>
    <property type="molecule type" value="Genomic_DNA"/>
</dbReference>
<gene>
    <name evidence="1" type="ORF">RFULGI_LOCUS1809</name>
</gene>
<protein>
    <submittedName>
        <fullName evidence="1">9523_t:CDS:1</fullName>
    </submittedName>
</protein>
<proteinExistence type="predicted"/>
<keyword evidence="2" id="KW-1185">Reference proteome</keyword>
<accession>A0A9N8ZBV2</accession>